<feature type="transmembrane region" description="Helical" evidence="1">
    <location>
        <begin position="20"/>
        <end position="41"/>
    </location>
</feature>
<sequence>CERLDCTSLPHARRLVLCRYLLFLFLSFAFSSSLTYALSIFPSVRLVISNPICIVSPLMYPFRIYWLPLIFLHPSHPFPAASLSLSVVSGFDEFGSEAGTSNFRD</sequence>
<keyword evidence="3" id="KW-1185">Reference proteome</keyword>
<accession>A0A3Q2YTB5</accession>
<dbReference type="AlphaFoldDB" id="A0A3Q2YTB5"/>
<keyword evidence="1" id="KW-0472">Membrane</keyword>
<protein>
    <submittedName>
        <fullName evidence="2">Uncharacterized protein</fullName>
    </submittedName>
</protein>
<evidence type="ECO:0000256" key="1">
    <source>
        <dbReference type="SAM" id="Phobius"/>
    </source>
</evidence>
<evidence type="ECO:0000313" key="2">
    <source>
        <dbReference type="Ensembl" id="ENSHCOP00000022110.1"/>
    </source>
</evidence>
<keyword evidence="1" id="KW-1133">Transmembrane helix</keyword>
<name>A0A3Q2YTB5_HIPCM</name>
<dbReference type="Ensembl" id="ENSHCOT00000001918.1">
    <property type="protein sequence ID" value="ENSHCOP00000022110.1"/>
    <property type="gene ID" value="ENSHCOG00000009518.1"/>
</dbReference>
<reference evidence="2" key="2">
    <citation type="submission" date="2025-09" db="UniProtKB">
        <authorList>
            <consortium name="Ensembl"/>
        </authorList>
    </citation>
    <scope>IDENTIFICATION</scope>
</reference>
<dbReference type="Proteomes" id="UP000264820">
    <property type="component" value="Unplaced"/>
</dbReference>
<organism evidence="2 3">
    <name type="scientific">Hippocampus comes</name>
    <name type="common">Tiger tail seahorse</name>
    <dbReference type="NCBI Taxonomy" id="109280"/>
    <lineage>
        <taxon>Eukaryota</taxon>
        <taxon>Metazoa</taxon>
        <taxon>Chordata</taxon>
        <taxon>Craniata</taxon>
        <taxon>Vertebrata</taxon>
        <taxon>Euteleostomi</taxon>
        <taxon>Actinopterygii</taxon>
        <taxon>Neopterygii</taxon>
        <taxon>Teleostei</taxon>
        <taxon>Neoteleostei</taxon>
        <taxon>Acanthomorphata</taxon>
        <taxon>Syngnathiaria</taxon>
        <taxon>Syngnathiformes</taxon>
        <taxon>Syngnathoidei</taxon>
        <taxon>Syngnathidae</taxon>
        <taxon>Hippocampus</taxon>
    </lineage>
</organism>
<evidence type="ECO:0000313" key="3">
    <source>
        <dbReference type="Proteomes" id="UP000264820"/>
    </source>
</evidence>
<proteinExistence type="predicted"/>
<keyword evidence="1" id="KW-0812">Transmembrane</keyword>
<reference evidence="2" key="1">
    <citation type="submission" date="2025-08" db="UniProtKB">
        <authorList>
            <consortium name="Ensembl"/>
        </authorList>
    </citation>
    <scope>IDENTIFICATION</scope>
</reference>